<evidence type="ECO:0000256" key="5">
    <source>
        <dbReference type="HAMAP-Rule" id="MF_00445"/>
    </source>
</evidence>
<keyword evidence="3 5" id="KW-1133">Transmembrane helix</keyword>
<dbReference type="InterPro" id="IPR001750">
    <property type="entry name" value="ND/Mrp_TM"/>
</dbReference>
<comment type="similarity">
    <text evidence="5">Belongs to the complex I subunit 2 family.</text>
</comment>
<feature type="transmembrane region" description="Helical" evidence="5">
    <location>
        <begin position="164"/>
        <end position="184"/>
    </location>
</feature>
<dbReference type="EC" id="7.1.1.-" evidence="5"/>
<keyword evidence="5" id="KW-1003">Cell membrane</keyword>
<dbReference type="EMBL" id="JAROCB010000003">
    <property type="protein sequence ID" value="MDN4597678.1"/>
    <property type="molecule type" value="Genomic_DNA"/>
</dbReference>
<comment type="subunit">
    <text evidence="5">NDH-1 is composed of 14 different subunits. Subunits NuoA, H, J, K, L, M, N constitute the membrane sector of the complex.</text>
</comment>
<feature type="transmembrane region" description="Helical" evidence="5">
    <location>
        <begin position="41"/>
        <end position="62"/>
    </location>
</feature>
<comment type="catalytic activity">
    <reaction evidence="5">
        <text>a quinone + NADH + 5 H(+)(in) = a quinol + NAD(+) + 4 H(+)(out)</text>
        <dbReference type="Rhea" id="RHEA:57888"/>
        <dbReference type="ChEBI" id="CHEBI:15378"/>
        <dbReference type="ChEBI" id="CHEBI:24646"/>
        <dbReference type="ChEBI" id="CHEBI:57540"/>
        <dbReference type="ChEBI" id="CHEBI:57945"/>
        <dbReference type="ChEBI" id="CHEBI:132124"/>
    </reaction>
</comment>
<comment type="subcellular location">
    <subcellularLocation>
        <location evidence="5">Cell membrane</location>
        <topology evidence="5">Multi-pass membrane protein</topology>
    </subcellularLocation>
    <subcellularLocation>
        <location evidence="1">Endomembrane system</location>
        <topology evidence="1">Multi-pass membrane protein</topology>
    </subcellularLocation>
    <subcellularLocation>
        <location evidence="6">Membrane</location>
        <topology evidence="6">Multi-pass membrane protein</topology>
    </subcellularLocation>
</comment>
<dbReference type="PANTHER" id="PTHR22773">
    <property type="entry name" value="NADH DEHYDROGENASE"/>
    <property type="match status" value="1"/>
</dbReference>
<feature type="transmembrane region" description="Helical" evidence="5">
    <location>
        <begin position="331"/>
        <end position="351"/>
    </location>
</feature>
<keyword evidence="5" id="KW-0813">Transport</keyword>
<comment type="function">
    <text evidence="5">NDH-1 shuttles electrons from NADH, via FMN and iron-sulfur (Fe-S) centers, to quinones in the respiratory chain. The immediate electron acceptor for the enzyme in this species is believed to be a menaquinone. Couples the redox reaction to proton translocation (for every two electrons transferred, four hydrogen ions are translocated across the cytoplasmic membrane), and thus conserves the redox energy in a proton gradient.</text>
</comment>
<feature type="transmembrane region" description="Helical" evidence="5">
    <location>
        <begin position="135"/>
        <end position="152"/>
    </location>
</feature>
<evidence type="ECO:0000259" key="7">
    <source>
        <dbReference type="Pfam" id="PF00361"/>
    </source>
</evidence>
<dbReference type="Proteomes" id="UP001174210">
    <property type="component" value="Unassembled WGS sequence"/>
</dbReference>
<evidence type="ECO:0000256" key="1">
    <source>
        <dbReference type="ARBA" id="ARBA00004127"/>
    </source>
</evidence>
<keyword evidence="9" id="KW-1185">Reference proteome</keyword>
<dbReference type="RefSeq" id="WP_217499213.1">
    <property type="nucleotide sequence ID" value="NZ_JAROCB010000003.1"/>
</dbReference>
<dbReference type="Pfam" id="PF00361">
    <property type="entry name" value="Proton_antipo_M"/>
    <property type="match status" value="1"/>
</dbReference>
<evidence type="ECO:0000256" key="4">
    <source>
        <dbReference type="ARBA" id="ARBA00023136"/>
    </source>
</evidence>
<feature type="transmembrane region" description="Helical" evidence="5">
    <location>
        <begin position="300"/>
        <end position="319"/>
    </location>
</feature>
<dbReference type="InterPro" id="IPR010096">
    <property type="entry name" value="NADH-Q_OxRdtase_suN/2"/>
</dbReference>
<evidence type="ECO:0000313" key="9">
    <source>
        <dbReference type="Proteomes" id="UP001174210"/>
    </source>
</evidence>
<keyword evidence="2 5" id="KW-0812">Transmembrane</keyword>
<feature type="domain" description="NADH:quinone oxidoreductase/Mrp antiporter transmembrane" evidence="7">
    <location>
        <begin position="128"/>
        <end position="414"/>
    </location>
</feature>
<accession>A0ABT8IXY1</accession>
<feature type="transmembrane region" description="Helical" evidence="5">
    <location>
        <begin position="204"/>
        <end position="228"/>
    </location>
</feature>
<feature type="transmembrane region" description="Helical" evidence="5">
    <location>
        <begin position="82"/>
        <end position="99"/>
    </location>
</feature>
<feature type="transmembrane region" description="Helical" evidence="5">
    <location>
        <begin position="403"/>
        <end position="423"/>
    </location>
</feature>
<keyword evidence="4 5" id="KW-0472">Membrane</keyword>
<feature type="transmembrane region" description="Helical" evidence="5">
    <location>
        <begin position="240"/>
        <end position="260"/>
    </location>
</feature>
<evidence type="ECO:0000256" key="3">
    <source>
        <dbReference type="ARBA" id="ARBA00022989"/>
    </source>
</evidence>
<feature type="transmembrane region" description="Helical" evidence="5">
    <location>
        <begin position="12"/>
        <end position="34"/>
    </location>
</feature>
<keyword evidence="5" id="KW-0874">Quinone</keyword>
<organism evidence="8 9">
    <name type="scientific">Leifsonia virtsii</name>
    <dbReference type="NCBI Taxonomy" id="3035915"/>
    <lineage>
        <taxon>Bacteria</taxon>
        <taxon>Bacillati</taxon>
        <taxon>Actinomycetota</taxon>
        <taxon>Actinomycetes</taxon>
        <taxon>Micrococcales</taxon>
        <taxon>Microbacteriaceae</taxon>
        <taxon>Leifsonia</taxon>
    </lineage>
</organism>
<keyword evidence="5" id="KW-0520">NAD</keyword>
<feature type="transmembrane region" description="Helical" evidence="5">
    <location>
        <begin position="371"/>
        <end position="391"/>
    </location>
</feature>
<proteinExistence type="inferred from homology"/>
<feature type="transmembrane region" description="Helical" evidence="5">
    <location>
        <begin position="456"/>
        <end position="475"/>
    </location>
</feature>
<name>A0ABT8IXY1_9MICO</name>
<reference evidence="8" key="1">
    <citation type="submission" date="2023-03" db="EMBL/GenBank/DDBJ databases">
        <title>MT1 and MT2 Draft Genomes of Novel Species.</title>
        <authorList>
            <person name="Venkateswaran K."/>
        </authorList>
    </citation>
    <scope>NUCLEOTIDE SEQUENCE</scope>
    <source>
        <strain evidence="8">F6_8S_P_1A</strain>
    </source>
</reference>
<feature type="transmembrane region" description="Helical" evidence="5">
    <location>
        <begin position="111"/>
        <end position="129"/>
    </location>
</feature>
<keyword evidence="5" id="KW-1278">Translocase</keyword>
<protein>
    <recommendedName>
        <fullName evidence="5">NADH-quinone oxidoreductase subunit N</fullName>
        <ecNumber evidence="5">7.1.1.-</ecNumber>
    </recommendedName>
    <alternativeName>
        <fullName evidence="5">NADH dehydrogenase I subunit N</fullName>
    </alternativeName>
    <alternativeName>
        <fullName evidence="5">NDH-1 subunit N</fullName>
    </alternativeName>
</protein>
<evidence type="ECO:0000256" key="6">
    <source>
        <dbReference type="RuleBase" id="RU000320"/>
    </source>
</evidence>
<dbReference type="HAMAP" id="MF_00445">
    <property type="entry name" value="NDH1_NuoN_1"/>
    <property type="match status" value="1"/>
</dbReference>
<gene>
    <name evidence="5" type="primary">nuoN</name>
    <name evidence="8" type="ORF">P5G59_11045</name>
</gene>
<sequence>MNGMQAGQEIDLTVLVPELAVTVTAVLGLLMGSWLPRRRQWLVRVLALVGILVAVVATVVAMTQPPVVTAAGTYTIDIALNAVRLAVLAGTAIVIGLATDQIVGMKRESEFYVLLLLGALGTIVVAGASDLLVLASGYLLASIPLYALVGFAKDRLGTEAMLKYYLMGALFGMLILVGVVLLLATGGSTSYAELGRSLLRGPMGATAIGILVLAAGLLFKAGAVPAHFWVPDAIEGATPAVAAFIATIPKIGALVALFRISTDVFAHVPLNWTLILALLAAVTMTLGNLAAFFQTSVRRLLAYSTISQVGYLLMIVAAYQQPTRALPSLLYYLFGYTITNLGAFAVVSAFASRRTLIDYTGLFRRHRWAALSLTICLLGLVGTPPTAVFVGKLTAFTTAFEANLGWLVILAAANSVASLFYYLRWIFPLFQRGVTDIGQPNTAAVPESVGAHSLRLTIVLGAVSLAIGIAANPLLQLLN</sequence>
<evidence type="ECO:0000256" key="2">
    <source>
        <dbReference type="ARBA" id="ARBA00022692"/>
    </source>
</evidence>
<comment type="caution">
    <text evidence="8">The sequence shown here is derived from an EMBL/GenBank/DDBJ whole genome shotgun (WGS) entry which is preliminary data.</text>
</comment>
<feature type="transmembrane region" description="Helical" evidence="5">
    <location>
        <begin position="272"/>
        <end position="293"/>
    </location>
</feature>
<evidence type="ECO:0000313" key="8">
    <source>
        <dbReference type="EMBL" id="MDN4597678.1"/>
    </source>
</evidence>